<organism evidence="1 2">
    <name type="scientific">Botryotinia calthae</name>
    <dbReference type="NCBI Taxonomy" id="38488"/>
    <lineage>
        <taxon>Eukaryota</taxon>
        <taxon>Fungi</taxon>
        <taxon>Dikarya</taxon>
        <taxon>Ascomycota</taxon>
        <taxon>Pezizomycotina</taxon>
        <taxon>Leotiomycetes</taxon>
        <taxon>Helotiales</taxon>
        <taxon>Sclerotiniaceae</taxon>
        <taxon>Botryotinia</taxon>
    </lineage>
</organism>
<dbReference type="AlphaFoldDB" id="A0A4Y8D9D8"/>
<comment type="caution">
    <text evidence="1">The sequence shown here is derived from an EMBL/GenBank/DDBJ whole genome shotgun (WGS) entry which is preliminary data.</text>
</comment>
<dbReference type="EMBL" id="PHWZ01000093">
    <property type="protein sequence ID" value="TEY71434.1"/>
    <property type="molecule type" value="Genomic_DNA"/>
</dbReference>
<evidence type="ECO:0000313" key="1">
    <source>
        <dbReference type="EMBL" id="TEY71434.1"/>
    </source>
</evidence>
<accession>A0A4Y8D9D8</accession>
<name>A0A4Y8D9D8_9HELO</name>
<evidence type="ECO:0000313" key="2">
    <source>
        <dbReference type="Proteomes" id="UP000297299"/>
    </source>
</evidence>
<gene>
    <name evidence="1" type="ORF">BOTCAL_0093g00280</name>
</gene>
<keyword evidence="2" id="KW-1185">Reference proteome</keyword>
<protein>
    <submittedName>
        <fullName evidence="1">Uncharacterized protein</fullName>
    </submittedName>
</protein>
<reference evidence="1 2" key="1">
    <citation type="submission" date="2017-11" db="EMBL/GenBank/DDBJ databases">
        <title>Comparative genomics of Botrytis spp.</title>
        <authorList>
            <person name="Valero-Jimenez C.A."/>
            <person name="Tapia P."/>
            <person name="Veloso J."/>
            <person name="Silva-Moreno E."/>
            <person name="Staats M."/>
            <person name="Valdes J.H."/>
            <person name="Van Kan J.A.L."/>
        </authorList>
    </citation>
    <scope>NUCLEOTIDE SEQUENCE [LARGE SCALE GENOMIC DNA]</scope>
    <source>
        <strain evidence="1 2">MUCL2830</strain>
    </source>
</reference>
<proteinExistence type="predicted"/>
<sequence length="83" mass="9910">MPICYENWPSFLLQFESIYTPPLQPPDNKCPKVTKKKRCKSSVTTTAMNHNFVEPVRSNLYLRSTWPRIIDGEKREKRRKRKV</sequence>
<dbReference type="Proteomes" id="UP000297299">
    <property type="component" value="Unassembled WGS sequence"/>
</dbReference>